<proteinExistence type="predicted"/>
<evidence type="ECO:0000313" key="2">
    <source>
        <dbReference type="Proteomes" id="UP001055811"/>
    </source>
</evidence>
<comment type="caution">
    <text evidence="1">The sequence shown here is derived from an EMBL/GenBank/DDBJ whole genome shotgun (WGS) entry which is preliminary data.</text>
</comment>
<reference evidence="2" key="1">
    <citation type="journal article" date="2022" name="Mol. Ecol. Resour.">
        <title>The genomes of chicory, endive, great burdock and yacon provide insights into Asteraceae palaeo-polyploidization history and plant inulin production.</title>
        <authorList>
            <person name="Fan W."/>
            <person name="Wang S."/>
            <person name="Wang H."/>
            <person name="Wang A."/>
            <person name="Jiang F."/>
            <person name="Liu H."/>
            <person name="Zhao H."/>
            <person name="Xu D."/>
            <person name="Zhang Y."/>
        </authorList>
    </citation>
    <scope>NUCLEOTIDE SEQUENCE [LARGE SCALE GENOMIC DNA]</scope>
    <source>
        <strain evidence="2">cv. Punajuju</strain>
    </source>
</reference>
<name>A0ACB9DS22_CICIN</name>
<organism evidence="1 2">
    <name type="scientific">Cichorium intybus</name>
    <name type="common">Chicory</name>
    <dbReference type="NCBI Taxonomy" id="13427"/>
    <lineage>
        <taxon>Eukaryota</taxon>
        <taxon>Viridiplantae</taxon>
        <taxon>Streptophyta</taxon>
        <taxon>Embryophyta</taxon>
        <taxon>Tracheophyta</taxon>
        <taxon>Spermatophyta</taxon>
        <taxon>Magnoliopsida</taxon>
        <taxon>eudicotyledons</taxon>
        <taxon>Gunneridae</taxon>
        <taxon>Pentapetalae</taxon>
        <taxon>asterids</taxon>
        <taxon>campanulids</taxon>
        <taxon>Asterales</taxon>
        <taxon>Asteraceae</taxon>
        <taxon>Cichorioideae</taxon>
        <taxon>Cichorieae</taxon>
        <taxon>Cichoriinae</taxon>
        <taxon>Cichorium</taxon>
    </lineage>
</organism>
<dbReference type="EMBL" id="CM042012">
    <property type="protein sequence ID" value="KAI3749449.1"/>
    <property type="molecule type" value="Genomic_DNA"/>
</dbReference>
<gene>
    <name evidence="1" type="ORF">L2E82_20061</name>
</gene>
<protein>
    <submittedName>
        <fullName evidence="1">Uncharacterized protein</fullName>
    </submittedName>
</protein>
<reference evidence="1 2" key="2">
    <citation type="journal article" date="2022" name="Mol. Ecol. Resour.">
        <title>The genomes of chicory, endive, great burdock and yacon provide insights into Asteraceae paleo-polyploidization history and plant inulin production.</title>
        <authorList>
            <person name="Fan W."/>
            <person name="Wang S."/>
            <person name="Wang H."/>
            <person name="Wang A."/>
            <person name="Jiang F."/>
            <person name="Liu H."/>
            <person name="Zhao H."/>
            <person name="Xu D."/>
            <person name="Zhang Y."/>
        </authorList>
    </citation>
    <scope>NUCLEOTIDE SEQUENCE [LARGE SCALE GENOMIC DNA]</scope>
    <source>
        <strain evidence="2">cv. Punajuju</strain>
        <tissue evidence="1">Leaves</tissue>
    </source>
</reference>
<evidence type="ECO:0000313" key="1">
    <source>
        <dbReference type="EMBL" id="KAI3749449.1"/>
    </source>
</evidence>
<keyword evidence="2" id="KW-1185">Reference proteome</keyword>
<dbReference type="Proteomes" id="UP001055811">
    <property type="component" value="Linkage Group LG04"/>
</dbReference>
<accession>A0ACB9DS22</accession>
<sequence>MILSGQTSTLFTMASPHPAEIIDNAIFCNTAHALAYTDPDQKWLIRKHLLSLHIEFSSLYPSVGMFTHNDGTMVNLLKAEGFLHISQSLPSIHVSIWIHEHYPHLAPIVQVTPNPTYPIRPNHPFVDPSGVTTSSYLHKWVPFGHDLLGLAYNLVKLFSLDHPFYLVGAPTVSHPFYMSKTDCMDRLWWMLHYDMMTLRENTNDEVEKLTTLQAEMSMHADITTSMIIGLDHERVNLKQRVKEMTDEADILINWLAVNKVNLSVAMGGEVEDAFECADMYSKLALEWLAEDKALEDLMYALEKALEKGVMNYEHYIRQVRSFSRDQFFLRAKLEKLKDPQIFKFLD</sequence>